<dbReference type="RefSeq" id="WP_171907680.1">
    <property type="nucleotide sequence ID" value="NZ_FNRM01000018.1"/>
</dbReference>
<evidence type="ECO:0000313" key="3">
    <source>
        <dbReference type="Proteomes" id="UP000198773"/>
    </source>
</evidence>
<dbReference type="EMBL" id="FNRM01000018">
    <property type="protein sequence ID" value="SEB04326.1"/>
    <property type="molecule type" value="Genomic_DNA"/>
</dbReference>
<dbReference type="Proteomes" id="UP000198773">
    <property type="component" value="Unassembled WGS sequence"/>
</dbReference>
<dbReference type="STRING" id="152573.SAMN04488051_11819"/>
<keyword evidence="1" id="KW-0472">Membrane</keyword>
<evidence type="ECO:0000256" key="1">
    <source>
        <dbReference type="SAM" id="Phobius"/>
    </source>
</evidence>
<gene>
    <name evidence="2" type="ORF">SAMN04488051_11819</name>
</gene>
<dbReference type="AlphaFoldDB" id="A0A1H4G3X2"/>
<accession>A0A1H4G3X2</accession>
<proteinExistence type="predicted"/>
<sequence>MIALRDFTTALYALGKAKGYATTVIVTPGTLIAAFNLNYTYWQRLCPVRMKNG</sequence>
<keyword evidence="3" id="KW-1185">Reference proteome</keyword>
<keyword evidence="1" id="KW-1133">Transmembrane helix</keyword>
<keyword evidence="1" id="KW-0812">Transmembrane</keyword>
<organism evidence="2 3">
    <name type="scientific">Alkalimonas amylolytica</name>
    <dbReference type="NCBI Taxonomy" id="152573"/>
    <lineage>
        <taxon>Bacteria</taxon>
        <taxon>Pseudomonadati</taxon>
        <taxon>Pseudomonadota</taxon>
        <taxon>Gammaproteobacteria</taxon>
        <taxon>Alkalimonas</taxon>
    </lineage>
</organism>
<name>A0A1H4G3X2_ALKAM</name>
<reference evidence="2 3" key="1">
    <citation type="submission" date="2016-10" db="EMBL/GenBank/DDBJ databases">
        <authorList>
            <person name="de Groot N.N."/>
        </authorList>
    </citation>
    <scope>NUCLEOTIDE SEQUENCE [LARGE SCALE GENOMIC DNA]</scope>
    <source>
        <strain evidence="2 3">CGMCC 1.3430</strain>
    </source>
</reference>
<evidence type="ECO:0000313" key="2">
    <source>
        <dbReference type="EMBL" id="SEB04326.1"/>
    </source>
</evidence>
<feature type="transmembrane region" description="Helical" evidence="1">
    <location>
        <begin position="20"/>
        <end position="42"/>
    </location>
</feature>
<protein>
    <submittedName>
        <fullName evidence="2">Uncharacterized protein</fullName>
    </submittedName>
</protein>